<dbReference type="Proteomes" id="UP000821865">
    <property type="component" value="Chromosome 3"/>
</dbReference>
<keyword evidence="2" id="KW-1185">Reference proteome</keyword>
<proteinExistence type="predicted"/>
<protein>
    <submittedName>
        <fullName evidence="1">Uncharacterized protein</fullName>
    </submittedName>
</protein>
<sequence length="785" mass="89034">MSRRQSHCFVPRCSTGYKSCKEKLSLFGVPKDDHLFQQWQRNIPRADKPLEKNAAVCELHFDQQFISRHFEHVINGEVVRLDRARPVLLPHAVPTIFPNAHFYLSKRVAQKRNPKERSHPPLVIPQKRRRKDDDREPQEELQDEPEPPDLPTAPVYDYKDVPLPSTRWGRHVFSEEPLNVAYSLCTPSSDMSLLHAEKLVKFCASGSAITHEVFVRGVKISMNGPCEPASLLEAVDAMPVCSGASLLCEFPFASSGKNLKVWNGKLYQHKCKGTSSKDERRCMSCKYLRKLLVNQRYRKKQAAGKLTRATKLKAKAQTVRRLRNKVKTLDQTIAQLKLENEEIEEGALLSKIDKLPSKQKNAIMQCFEAARRKSLNGMRYNPEWMLECVIMHMKSPRLYEHVRREKILVLPSRTCLRAFMKKYDTCFGFNECVLSGISKKTANMGDFERHGGLIIDEMKLAENFGVQRGSGKVDGFVDLGSFTPEADKSVPCDHGLVIMFQPLSGSWHQILGVFASRGNVKAPLLSKIILEAVVLAENAGLRVDYVTSDGASWNRAMWHRFGVSGSASAIKPSAPHPTDVKRRLFFVSDFPHLVKCIRNGFIKNGYKTPDGHVDVRPIRIAHDLDKCATTLKAMPKITEVHLNPNNFEKMKVNYAFHLFSLEVTRGLFLYKEAISKSCSYREATEQFVRFMEKLIVVMTSRVPSTALRKNSEQERLLQGVLAYLDRWEACTGPTKAGFLSASTAEGLRVTLQGTLELLTYLSEEVHYKYLLTSRLTKIQSKSYSG</sequence>
<reference evidence="1" key="1">
    <citation type="submission" date="2020-05" db="EMBL/GenBank/DDBJ databases">
        <title>Large-scale comparative analyses of tick genomes elucidate their genetic diversity and vector capacities.</title>
        <authorList>
            <person name="Jia N."/>
            <person name="Wang J."/>
            <person name="Shi W."/>
            <person name="Du L."/>
            <person name="Sun Y."/>
            <person name="Zhan W."/>
            <person name="Jiang J."/>
            <person name="Wang Q."/>
            <person name="Zhang B."/>
            <person name="Ji P."/>
            <person name="Sakyi L.B."/>
            <person name="Cui X."/>
            <person name="Yuan T."/>
            <person name="Jiang B."/>
            <person name="Yang W."/>
            <person name="Lam T.T.-Y."/>
            <person name="Chang Q."/>
            <person name="Ding S."/>
            <person name="Wang X."/>
            <person name="Zhu J."/>
            <person name="Ruan X."/>
            <person name="Zhao L."/>
            <person name="Wei J."/>
            <person name="Que T."/>
            <person name="Du C."/>
            <person name="Cheng J."/>
            <person name="Dai P."/>
            <person name="Han X."/>
            <person name="Huang E."/>
            <person name="Gao Y."/>
            <person name="Liu J."/>
            <person name="Shao H."/>
            <person name="Ye R."/>
            <person name="Li L."/>
            <person name="Wei W."/>
            <person name="Wang X."/>
            <person name="Wang C."/>
            <person name="Yang T."/>
            <person name="Huo Q."/>
            <person name="Li W."/>
            <person name="Guo W."/>
            <person name="Chen H."/>
            <person name="Zhou L."/>
            <person name="Ni X."/>
            <person name="Tian J."/>
            <person name="Zhou Y."/>
            <person name="Sheng Y."/>
            <person name="Liu T."/>
            <person name="Pan Y."/>
            <person name="Xia L."/>
            <person name="Li J."/>
            <person name="Zhao F."/>
            <person name="Cao W."/>
        </authorList>
    </citation>
    <scope>NUCLEOTIDE SEQUENCE</scope>
    <source>
        <strain evidence="1">Dsil-2018</strain>
    </source>
</reference>
<evidence type="ECO:0000313" key="1">
    <source>
        <dbReference type="EMBL" id="KAH7958881.1"/>
    </source>
</evidence>
<organism evidence="1 2">
    <name type="scientific">Dermacentor silvarum</name>
    <name type="common">Tick</name>
    <dbReference type="NCBI Taxonomy" id="543639"/>
    <lineage>
        <taxon>Eukaryota</taxon>
        <taxon>Metazoa</taxon>
        <taxon>Ecdysozoa</taxon>
        <taxon>Arthropoda</taxon>
        <taxon>Chelicerata</taxon>
        <taxon>Arachnida</taxon>
        <taxon>Acari</taxon>
        <taxon>Parasitiformes</taxon>
        <taxon>Ixodida</taxon>
        <taxon>Ixodoidea</taxon>
        <taxon>Ixodidae</taxon>
        <taxon>Rhipicephalinae</taxon>
        <taxon>Dermacentor</taxon>
    </lineage>
</organism>
<name>A0ACB8D3E4_DERSI</name>
<accession>A0ACB8D3E4</accession>
<evidence type="ECO:0000313" key="2">
    <source>
        <dbReference type="Proteomes" id="UP000821865"/>
    </source>
</evidence>
<dbReference type="EMBL" id="CM023472">
    <property type="protein sequence ID" value="KAH7958881.1"/>
    <property type="molecule type" value="Genomic_DNA"/>
</dbReference>
<comment type="caution">
    <text evidence="1">The sequence shown here is derived from an EMBL/GenBank/DDBJ whole genome shotgun (WGS) entry which is preliminary data.</text>
</comment>
<gene>
    <name evidence="1" type="ORF">HPB49_006118</name>
</gene>